<name>A0A550CFV1_9AGAR</name>
<gene>
    <name evidence="1" type="ORF">BD626DRAFT_494678</name>
</gene>
<keyword evidence="1" id="KW-0808">Transferase</keyword>
<dbReference type="InterPro" id="IPR011009">
    <property type="entry name" value="Kinase-like_dom_sf"/>
</dbReference>
<keyword evidence="1" id="KW-0418">Kinase</keyword>
<evidence type="ECO:0000313" key="1">
    <source>
        <dbReference type="EMBL" id="TRM63556.1"/>
    </source>
</evidence>
<accession>A0A550CFV1</accession>
<dbReference type="SUPFAM" id="SSF56112">
    <property type="entry name" value="Protein kinase-like (PK-like)"/>
    <property type="match status" value="1"/>
</dbReference>
<dbReference type="OrthoDB" id="3138711at2759"/>
<dbReference type="Proteomes" id="UP000320762">
    <property type="component" value="Unassembled WGS sequence"/>
</dbReference>
<keyword evidence="2" id="KW-1185">Reference proteome</keyword>
<dbReference type="EMBL" id="VDMD01000009">
    <property type="protein sequence ID" value="TRM63556.1"/>
    <property type="molecule type" value="Genomic_DNA"/>
</dbReference>
<comment type="caution">
    <text evidence="1">The sequence shown here is derived from an EMBL/GenBank/DDBJ whole genome shotgun (WGS) entry which is preliminary data.</text>
</comment>
<proteinExistence type="predicted"/>
<sequence length="313" mass="35059">MDSAVRPFIPGSSESVRSYCELMIDFEGASHRSPLSEGLIFELTLVPPAATLENGGAGARDTPHFPFSAQATYVLVRPLQQGSNYRSQLWVAKQVFPNDEEGGAELVLKFIIPSHLELPRDDTNESFIMWGAYIYPDDVAAYQVAAYNTLAMHQGATVPYFYGAHKVTAPWGEVVSVLAIEYIAGVPFRSIRTVVNSDAPCLATLKKYRDYEHYFALFKSAIDTIEAAHANGVQHGDVRDANMLVDVVHDRIVLIDWTNDSPPHLARTGLLHDPALQHFDDVLEMCLRFMDCDRHHDRLSEYVFATYPLLRDQ</sequence>
<reference evidence="1 2" key="1">
    <citation type="journal article" date="2019" name="New Phytol.">
        <title>Comparative genomics reveals unique wood-decay strategies and fruiting body development in the Schizophyllaceae.</title>
        <authorList>
            <person name="Almasi E."/>
            <person name="Sahu N."/>
            <person name="Krizsan K."/>
            <person name="Balint B."/>
            <person name="Kovacs G.M."/>
            <person name="Kiss B."/>
            <person name="Cseklye J."/>
            <person name="Drula E."/>
            <person name="Henrissat B."/>
            <person name="Nagy I."/>
            <person name="Chovatia M."/>
            <person name="Adam C."/>
            <person name="LaButti K."/>
            <person name="Lipzen A."/>
            <person name="Riley R."/>
            <person name="Grigoriev I.V."/>
            <person name="Nagy L.G."/>
        </authorList>
    </citation>
    <scope>NUCLEOTIDE SEQUENCE [LARGE SCALE GENOMIC DNA]</scope>
    <source>
        <strain evidence="1 2">NL-1724</strain>
    </source>
</reference>
<dbReference type="AlphaFoldDB" id="A0A550CFV1"/>
<organism evidence="1 2">
    <name type="scientific">Schizophyllum amplum</name>
    <dbReference type="NCBI Taxonomy" id="97359"/>
    <lineage>
        <taxon>Eukaryota</taxon>
        <taxon>Fungi</taxon>
        <taxon>Dikarya</taxon>
        <taxon>Basidiomycota</taxon>
        <taxon>Agaricomycotina</taxon>
        <taxon>Agaricomycetes</taxon>
        <taxon>Agaricomycetidae</taxon>
        <taxon>Agaricales</taxon>
        <taxon>Schizophyllaceae</taxon>
        <taxon>Schizophyllum</taxon>
    </lineage>
</organism>
<evidence type="ECO:0000313" key="2">
    <source>
        <dbReference type="Proteomes" id="UP000320762"/>
    </source>
</evidence>
<dbReference type="GO" id="GO:0016301">
    <property type="term" value="F:kinase activity"/>
    <property type="evidence" value="ECO:0007669"/>
    <property type="project" value="UniProtKB-KW"/>
</dbReference>
<protein>
    <submittedName>
        <fullName evidence="1">Serine/threonine kinase, SPS1</fullName>
    </submittedName>
</protein>